<dbReference type="Gene3D" id="3.90.180.10">
    <property type="entry name" value="Medium-chain alcohol dehydrogenases, catalytic domain"/>
    <property type="match status" value="1"/>
</dbReference>
<dbReference type="KEGG" id="sgs:AVL59_12550"/>
<dbReference type="InterPro" id="IPR020843">
    <property type="entry name" value="ER"/>
</dbReference>
<evidence type="ECO:0000256" key="4">
    <source>
        <dbReference type="ARBA" id="ARBA00023002"/>
    </source>
</evidence>
<reference evidence="14 16" key="1">
    <citation type="submission" date="2016-06" db="EMBL/GenBank/DDBJ databases">
        <title>Complete genome sequence of Streptomyces griseochromogenes ATCC 14511, the Blasticidin S producer.</title>
        <authorList>
            <person name="Wu L."/>
        </authorList>
    </citation>
    <scope>NUCLEOTIDE SEQUENCE [LARGE SCALE GENOMIC DNA]</scope>
    <source>
        <strain evidence="14 16">ATCC 14511</strain>
    </source>
</reference>
<dbReference type="CDD" id="cd08235">
    <property type="entry name" value="iditol_2_DH_like"/>
    <property type="match status" value="1"/>
</dbReference>
<dbReference type="Gene3D" id="3.40.50.720">
    <property type="entry name" value="NAD(P)-binding Rossmann-like Domain"/>
    <property type="match status" value="1"/>
</dbReference>
<dbReference type="SMART" id="SM00829">
    <property type="entry name" value="PKS_ER"/>
    <property type="match status" value="1"/>
</dbReference>
<organism evidence="14 16">
    <name type="scientific">Streptomyces griseochromogenes</name>
    <dbReference type="NCBI Taxonomy" id="68214"/>
    <lineage>
        <taxon>Bacteria</taxon>
        <taxon>Bacillati</taxon>
        <taxon>Actinomycetota</taxon>
        <taxon>Actinomycetes</taxon>
        <taxon>Kitasatosporales</taxon>
        <taxon>Streptomycetaceae</taxon>
        <taxon>Streptomyces</taxon>
    </lineage>
</organism>
<dbReference type="InterPro" id="IPR011032">
    <property type="entry name" value="GroES-like_sf"/>
</dbReference>
<evidence type="ECO:0000256" key="11">
    <source>
        <dbReference type="ARBA" id="ARBA00049085"/>
    </source>
</evidence>
<dbReference type="InterPro" id="IPR036291">
    <property type="entry name" value="NAD(P)-bd_dom_sf"/>
</dbReference>
<evidence type="ECO:0000256" key="5">
    <source>
        <dbReference type="ARBA" id="ARBA00037678"/>
    </source>
</evidence>
<evidence type="ECO:0000313" key="15">
    <source>
        <dbReference type="EMBL" id="MBP2047984.1"/>
    </source>
</evidence>
<feature type="domain" description="Enoyl reductase (ER)" evidence="13">
    <location>
        <begin position="10"/>
        <end position="344"/>
    </location>
</feature>
<protein>
    <recommendedName>
        <fullName evidence="9">2-deoxy-scyllo-inosamine dehydrogenase</fullName>
        <ecNumber evidence="8">1.1.1.329</ecNumber>
    </recommendedName>
</protein>
<evidence type="ECO:0000313" key="16">
    <source>
        <dbReference type="Proteomes" id="UP000092659"/>
    </source>
</evidence>
<evidence type="ECO:0000256" key="7">
    <source>
        <dbReference type="ARBA" id="ARBA00038004"/>
    </source>
</evidence>
<proteinExistence type="inferred from homology"/>
<dbReference type="InterPro" id="IPR013154">
    <property type="entry name" value="ADH-like_N"/>
</dbReference>
<dbReference type="EMBL" id="JAGGLP010000002">
    <property type="protein sequence ID" value="MBP2047984.1"/>
    <property type="molecule type" value="Genomic_DNA"/>
</dbReference>
<dbReference type="EMBL" id="CP016279">
    <property type="protein sequence ID" value="ANP50339.1"/>
    <property type="molecule type" value="Genomic_DNA"/>
</dbReference>
<dbReference type="SUPFAM" id="SSF51735">
    <property type="entry name" value="NAD(P)-binding Rossmann-fold domains"/>
    <property type="match status" value="1"/>
</dbReference>
<accession>A0A1B1AUS7</accession>
<keyword evidence="3 12" id="KW-0862">Zinc</keyword>
<evidence type="ECO:0000256" key="10">
    <source>
        <dbReference type="ARBA" id="ARBA00048685"/>
    </source>
</evidence>
<comment type="cofactor">
    <cofactor evidence="1 12">
        <name>Zn(2+)</name>
        <dbReference type="ChEBI" id="CHEBI:29105"/>
    </cofactor>
</comment>
<keyword evidence="17" id="KW-1185">Reference proteome</keyword>
<dbReference type="Proteomes" id="UP000092659">
    <property type="component" value="Chromosome"/>
</dbReference>
<dbReference type="InterPro" id="IPR002328">
    <property type="entry name" value="ADH_Zn_CS"/>
</dbReference>
<evidence type="ECO:0000313" key="14">
    <source>
        <dbReference type="EMBL" id="ANP50339.1"/>
    </source>
</evidence>
<comment type="similarity">
    <text evidence="7">Belongs to the zinc-containing alcohol dehydrogenase family. DOIA dehydrogenase subfamily.</text>
</comment>
<evidence type="ECO:0000256" key="1">
    <source>
        <dbReference type="ARBA" id="ARBA00001947"/>
    </source>
</evidence>
<evidence type="ECO:0000256" key="8">
    <source>
        <dbReference type="ARBA" id="ARBA00039102"/>
    </source>
</evidence>
<dbReference type="AlphaFoldDB" id="A0A1B1AUS7"/>
<dbReference type="InterPro" id="IPR013149">
    <property type="entry name" value="ADH-like_C"/>
</dbReference>
<keyword evidence="2 12" id="KW-0479">Metal-binding</keyword>
<reference evidence="15 17" key="2">
    <citation type="submission" date="2021-03" db="EMBL/GenBank/DDBJ databases">
        <title>Genomic Encyclopedia of Type Strains, Phase IV (KMG-IV): sequencing the most valuable type-strain genomes for metagenomic binning, comparative biology and taxonomic classification.</title>
        <authorList>
            <person name="Goeker M."/>
        </authorList>
    </citation>
    <scope>NUCLEOTIDE SEQUENCE [LARGE SCALE GENOMIC DNA]</scope>
    <source>
        <strain evidence="15 17">DSM 40499</strain>
    </source>
</reference>
<dbReference type="Pfam" id="PF08240">
    <property type="entry name" value="ADH_N"/>
    <property type="match status" value="1"/>
</dbReference>
<dbReference type="Proteomes" id="UP001519309">
    <property type="component" value="Unassembled WGS sequence"/>
</dbReference>
<evidence type="ECO:0000313" key="17">
    <source>
        <dbReference type="Proteomes" id="UP001519309"/>
    </source>
</evidence>
<comment type="function">
    <text evidence="5">Catalyzes the oxidation of 2-deoxy-scyllo-inosamine (DOIA) with NAD(+) or NADP(+), forming 3-amino-2,3-dideoxy-scyllo-inosose (amino-DOI).</text>
</comment>
<dbReference type="EC" id="1.1.1.329" evidence="8"/>
<evidence type="ECO:0000256" key="2">
    <source>
        <dbReference type="ARBA" id="ARBA00022723"/>
    </source>
</evidence>
<dbReference type="PROSITE" id="PS00059">
    <property type="entry name" value="ADH_ZINC"/>
    <property type="match status" value="1"/>
</dbReference>
<dbReference type="OrthoDB" id="9797931at2"/>
<dbReference type="PANTHER" id="PTHR43401">
    <property type="entry name" value="L-THREONINE 3-DEHYDROGENASE"/>
    <property type="match status" value="1"/>
</dbReference>
<dbReference type="RefSeq" id="WP_067302883.1">
    <property type="nucleotide sequence ID" value="NZ_CP016279.1"/>
</dbReference>
<evidence type="ECO:0000256" key="12">
    <source>
        <dbReference type="RuleBase" id="RU361277"/>
    </source>
</evidence>
<name>A0A1B1AUS7_9ACTN</name>
<evidence type="ECO:0000256" key="3">
    <source>
        <dbReference type="ARBA" id="ARBA00022833"/>
    </source>
</evidence>
<keyword evidence="4 15" id="KW-0560">Oxidoreductase</keyword>
<comment type="catalytic activity">
    <reaction evidence="10">
        <text>2-deoxy-scyllo-inosamine + NAD(+) = 3-amino-2,3-dideoxy-scyllo-inosose + NADH + H(+)</text>
        <dbReference type="Rhea" id="RHEA:33883"/>
        <dbReference type="ChEBI" id="CHEBI:15378"/>
        <dbReference type="ChEBI" id="CHEBI:57540"/>
        <dbReference type="ChEBI" id="CHEBI:57945"/>
        <dbReference type="ChEBI" id="CHEBI:65002"/>
        <dbReference type="ChEBI" id="CHEBI:65003"/>
        <dbReference type="EC" id="1.1.1.329"/>
    </reaction>
</comment>
<gene>
    <name evidence="14" type="ORF">AVL59_12550</name>
    <name evidence="15" type="ORF">J2Z21_000908</name>
</gene>
<evidence type="ECO:0000256" key="9">
    <source>
        <dbReference type="ARBA" id="ARBA00039387"/>
    </source>
</evidence>
<comment type="pathway">
    <text evidence="6">Metabolic intermediate biosynthesis; 2-deoxystreptamine biosynthesis; 2-deoxystreptamine from D-glucose 6-phosphate: step 3/4.</text>
</comment>
<dbReference type="GO" id="GO:0008270">
    <property type="term" value="F:zinc ion binding"/>
    <property type="evidence" value="ECO:0007669"/>
    <property type="project" value="InterPro"/>
</dbReference>
<dbReference type="SUPFAM" id="SSF50129">
    <property type="entry name" value="GroES-like"/>
    <property type="match status" value="1"/>
</dbReference>
<evidence type="ECO:0000256" key="6">
    <source>
        <dbReference type="ARBA" id="ARBA00037908"/>
    </source>
</evidence>
<comment type="catalytic activity">
    <reaction evidence="11">
        <text>2-deoxy-scyllo-inosamine + NADP(+) = 3-amino-2,3-dideoxy-scyllo-inosose + NADPH + H(+)</text>
        <dbReference type="Rhea" id="RHEA:33879"/>
        <dbReference type="ChEBI" id="CHEBI:15378"/>
        <dbReference type="ChEBI" id="CHEBI:57783"/>
        <dbReference type="ChEBI" id="CHEBI:58349"/>
        <dbReference type="ChEBI" id="CHEBI:65002"/>
        <dbReference type="ChEBI" id="CHEBI:65003"/>
        <dbReference type="EC" id="1.1.1.329"/>
    </reaction>
</comment>
<evidence type="ECO:0000259" key="13">
    <source>
        <dbReference type="SMART" id="SM00829"/>
    </source>
</evidence>
<sequence>MNVVRYYAPGNVQVEDAPEPAPGPGEIKVRVRNCCVCGTDLKISRHGHHRIRPPRVLGHEIAGEVAELGAGVTGWAVGDPVQVIGAIPCGKCANCHLGLMTVCLDMEAMGYHYDGGFAEYVVVPGKVLAAHGLNRIPEGVGFAEASAAEPLACVLNGQELIDVAGDDCVVVVGGGPIGCMHVRLARARGAAQVLLVELNRERLARAAELVDPDHAICASDGDVAEQVLELTKGRGADAVITATASGRAQEEAVRYAAHRGRVSLFGSLPPGGSLPALDTNLVHYRELRLVGANSSSPEQNAQALDLIASGAVPVADLITHRLPLSRFHEALEMVERGAALKVTLEP</sequence>
<dbReference type="STRING" id="68214.AVL59_12550"/>
<dbReference type="GO" id="GO:0016491">
    <property type="term" value="F:oxidoreductase activity"/>
    <property type="evidence" value="ECO:0007669"/>
    <property type="project" value="UniProtKB-KW"/>
</dbReference>
<dbReference type="Pfam" id="PF00107">
    <property type="entry name" value="ADH_zinc_N"/>
    <property type="match status" value="1"/>
</dbReference>
<dbReference type="PANTHER" id="PTHR43401:SF2">
    <property type="entry name" value="L-THREONINE 3-DEHYDROGENASE"/>
    <property type="match status" value="1"/>
</dbReference>
<dbReference type="InterPro" id="IPR050129">
    <property type="entry name" value="Zn_alcohol_dh"/>
</dbReference>